<protein>
    <recommendedName>
        <fullName evidence="4">Transmembrane protein</fullName>
    </recommendedName>
</protein>
<organism evidence="2 3">
    <name type="scientific">Mycolicibacterium gilvum</name>
    <dbReference type="NCBI Taxonomy" id="1804"/>
    <lineage>
        <taxon>Bacteria</taxon>
        <taxon>Bacillati</taxon>
        <taxon>Actinomycetota</taxon>
        <taxon>Actinomycetes</taxon>
        <taxon>Mycobacteriales</taxon>
        <taxon>Mycobacteriaceae</taxon>
        <taxon>Mycolicibacterium</taxon>
    </lineage>
</organism>
<keyword evidence="1" id="KW-1133">Transmembrane helix</keyword>
<reference evidence="2 3" key="1">
    <citation type="submission" date="2018-06" db="EMBL/GenBank/DDBJ databases">
        <authorList>
            <consortium name="Pathogen Informatics"/>
            <person name="Doyle S."/>
        </authorList>
    </citation>
    <scope>NUCLEOTIDE SEQUENCE [LARGE SCALE GENOMIC DNA]</scope>
    <source>
        <strain evidence="2 3">NCTC10742</strain>
    </source>
</reference>
<keyword evidence="1" id="KW-0812">Transmembrane</keyword>
<proteinExistence type="predicted"/>
<evidence type="ECO:0000313" key="2">
    <source>
        <dbReference type="EMBL" id="SUE32636.1"/>
    </source>
</evidence>
<sequence length="68" mass="7125">MLECGADGGLLWSVSVGMGRLKVAAARSRAGAARLKPRKLAGTSLRYTVVGTVGVAVVVVMVFSRFSW</sequence>
<evidence type="ECO:0000313" key="3">
    <source>
        <dbReference type="Proteomes" id="UP000254291"/>
    </source>
</evidence>
<dbReference type="AlphaFoldDB" id="A0A379MMF1"/>
<dbReference type="Proteomes" id="UP000254291">
    <property type="component" value="Unassembled WGS sequence"/>
</dbReference>
<name>A0A379MMF1_9MYCO</name>
<feature type="transmembrane region" description="Helical" evidence="1">
    <location>
        <begin position="44"/>
        <end position="66"/>
    </location>
</feature>
<evidence type="ECO:0008006" key="4">
    <source>
        <dbReference type="Google" id="ProtNLM"/>
    </source>
</evidence>
<gene>
    <name evidence="2" type="ORF">NCTC10742_06000</name>
</gene>
<dbReference type="EMBL" id="UGQM01000006">
    <property type="protein sequence ID" value="SUE32636.1"/>
    <property type="molecule type" value="Genomic_DNA"/>
</dbReference>
<accession>A0A379MMF1</accession>
<keyword evidence="1" id="KW-0472">Membrane</keyword>
<evidence type="ECO:0000256" key="1">
    <source>
        <dbReference type="SAM" id="Phobius"/>
    </source>
</evidence>